<dbReference type="SFLD" id="SFLDG01129">
    <property type="entry name" value="C1.5:_HAD__Beta-PGM__Phosphata"/>
    <property type="match status" value="1"/>
</dbReference>
<keyword evidence="1 4" id="KW-0028">Amino-acid biosynthesis</keyword>
<dbReference type="SFLD" id="SFLDF00044">
    <property type="entry name" value="enolase-phosphatase"/>
    <property type="match status" value="1"/>
</dbReference>
<dbReference type="FunFam" id="3.40.50.1000:FF:000079">
    <property type="entry name" value="Enolase-phosphatase E1"/>
    <property type="match status" value="1"/>
</dbReference>
<dbReference type="EMBL" id="JACXLD010000001">
    <property type="protein sequence ID" value="MBD2858109.1"/>
    <property type="molecule type" value="Genomic_DNA"/>
</dbReference>
<dbReference type="SUPFAM" id="SSF56784">
    <property type="entry name" value="HAD-like"/>
    <property type="match status" value="1"/>
</dbReference>
<comment type="pathway">
    <text evidence="4">Amino-acid biosynthesis; L-methionine biosynthesis via salvage pathway; L-methionine from S-methyl-5-thio-alpha-D-ribose 1-phosphate: step 3/6.</text>
</comment>
<comment type="pathway">
    <text evidence="4">Amino-acid biosynthesis; L-methionine biosynthesis via salvage pathway; L-methionine from S-methyl-5-thio-alpha-D-ribose 1-phosphate: step 4/6.</text>
</comment>
<dbReference type="Proteomes" id="UP000610558">
    <property type="component" value="Unassembled WGS sequence"/>
</dbReference>
<dbReference type="PANTHER" id="PTHR20371:SF1">
    <property type="entry name" value="ENOLASE-PHOSPHATASE E1"/>
    <property type="match status" value="1"/>
</dbReference>
<keyword evidence="2 4" id="KW-0378">Hydrolase</keyword>
<name>A0A927GW65_9GAMM</name>
<sequence>MIRVILTDIEGTTSDIHFVHNVLFPYAAKKLPYFVRAHTSDSAVAVCLDQVAELGHVSRDDIEALIATLLNWIAEDKKITPLKTLQGMIWKTGYETGAFKAHVYPDATRLLQQWHQHGLALYVYSSGSIAAQKLFFGYSEAGDLTPIFSGYFDTTTGPKREQQSYSAIQQAIGIPASEILFLSDIVEELDAASAAGMQTAWLQRDGSQALIEKTPHQCVRDFSELSLNKTR</sequence>
<proteinExistence type="inferred from homology"/>
<reference evidence="5" key="1">
    <citation type="submission" date="2020-09" db="EMBL/GenBank/DDBJ databases">
        <authorList>
            <person name="Yoon J.-W."/>
        </authorList>
    </citation>
    <scope>NUCLEOTIDE SEQUENCE</scope>
    <source>
        <strain evidence="5">KMU-158</strain>
    </source>
</reference>
<comment type="catalytic activity">
    <reaction evidence="4">
        <text>5-methylsulfanyl-2,3-dioxopentyl phosphate + H2O = 1,2-dihydroxy-5-(methylsulfanyl)pent-1-en-3-one + phosphate</text>
        <dbReference type="Rhea" id="RHEA:21700"/>
        <dbReference type="ChEBI" id="CHEBI:15377"/>
        <dbReference type="ChEBI" id="CHEBI:43474"/>
        <dbReference type="ChEBI" id="CHEBI:49252"/>
        <dbReference type="ChEBI" id="CHEBI:58828"/>
        <dbReference type="EC" id="3.1.3.77"/>
    </reaction>
</comment>
<protein>
    <recommendedName>
        <fullName evidence="4">Enolase-phosphatase E1</fullName>
        <ecNumber evidence="4">3.1.3.77</ecNumber>
    </recommendedName>
    <alternativeName>
        <fullName evidence="4">2,3-diketo-5-methylthio-1-phosphopentane phosphatase</fullName>
    </alternativeName>
</protein>
<dbReference type="GO" id="GO:0043715">
    <property type="term" value="F:2,3-diketo-5-methylthiopentyl-1-phosphate enolase activity"/>
    <property type="evidence" value="ECO:0007669"/>
    <property type="project" value="UniProtKB-UniRule"/>
</dbReference>
<keyword evidence="4" id="KW-0479">Metal-binding</keyword>
<evidence type="ECO:0000313" key="5">
    <source>
        <dbReference type="EMBL" id="MBD2858109.1"/>
    </source>
</evidence>
<accession>A0A927GW65</accession>
<dbReference type="PANTHER" id="PTHR20371">
    <property type="entry name" value="ENOLASE-PHOSPHATASE E1"/>
    <property type="match status" value="1"/>
</dbReference>
<comment type="subunit">
    <text evidence="4">Monomer.</text>
</comment>
<dbReference type="EC" id="3.1.3.77" evidence="4"/>
<dbReference type="HAMAP" id="MF_01681">
    <property type="entry name" value="Salvage_MtnC"/>
    <property type="match status" value="1"/>
</dbReference>
<keyword evidence="6" id="KW-1185">Reference proteome</keyword>
<comment type="similarity">
    <text evidence="4">Belongs to the HAD-like hydrolase superfamily. MasA/MtnC family.</text>
</comment>
<dbReference type="InterPro" id="IPR023214">
    <property type="entry name" value="HAD_sf"/>
</dbReference>
<gene>
    <name evidence="4 5" type="primary">mtnC</name>
    <name evidence="5" type="ORF">IB286_03745</name>
</gene>
<organism evidence="5 6">
    <name type="scientific">Spongiibacter pelagi</name>
    <dbReference type="NCBI Taxonomy" id="2760804"/>
    <lineage>
        <taxon>Bacteria</taxon>
        <taxon>Pseudomonadati</taxon>
        <taxon>Pseudomonadota</taxon>
        <taxon>Gammaproteobacteria</taxon>
        <taxon>Cellvibrionales</taxon>
        <taxon>Spongiibacteraceae</taxon>
        <taxon>Spongiibacter</taxon>
    </lineage>
</organism>
<dbReference type="CDD" id="cd01629">
    <property type="entry name" value="HAD_EP"/>
    <property type="match status" value="1"/>
</dbReference>
<dbReference type="GO" id="GO:0000287">
    <property type="term" value="F:magnesium ion binding"/>
    <property type="evidence" value="ECO:0007669"/>
    <property type="project" value="UniProtKB-UniRule"/>
</dbReference>
<evidence type="ECO:0000256" key="4">
    <source>
        <dbReference type="HAMAP-Rule" id="MF_01681"/>
    </source>
</evidence>
<dbReference type="SFLD" id="SFLDS00003">
    <property type="entry name" value="Haloacid_Dehalogenase"/>
    <property type="match status" value="1"/>
</dbReference>
<comment type="function">
    <text evidence="4">Bifunctional enzyme that catalyzes the enolization of 2,3-diketo-5-methylthiopentyl-1-phosphate (DK-MTP-1-P) into the intermediate 2-hydroxy-3-keto-5-methylthiopentenyl-1-phosphate (HK-MTPenyl-1-P), which is then dephosphorylated to form the acireductone 1,2-dihydroxy-3-keto-5-methylthiopentene (DHK-MTPene).</text>
</comment>
<dbReference type="GO" id="GO:0043716">
    <property type="term" value="F:2-hydroxy-3-keto-5-methylthiopentenyl-1-phosphate phosphatase activity"/>
    <property type="evidence" value="ECO:0007669"/>
    <property type="project" value="UniProtKB-UniRule"/>
</dbReference>
<dbReference type="Pfam" id="PF00702">
    <property type="entry name" value="Hydrolase"/>
    <property type="match status" value="1"/>
</dbReference>
<dbReference type="AlphaFoldDB" id="A0A927GW65"/>
<dbReference type="RefSeq" id="WP_190762535.1">
    <property type="nucleotide sequence ID" value="NZ_JACXLD010000001.1"/>
</dbReference>
<evidence type="ECO:0000256" key="3">
    <source>
        <dbReference type="ARBA" id="ARBA00023167"/>
    </source>
</evidence>
<dbReference type="Gene3D" id="1.10.720.60">
    <property type="match status" value="1"/>
</dbReference>
<keyword evidence="4" id="KW-0460">Magnesium</keyword>
<keyword evidence="3 4" id="KW-0486">Methionine biosynthesis</keyword>
<dbReference type="SFLD" id="SFLDG01133">
    <property type="entry name" value="C1.5.4:_Enolase-phosphatase_Li"/>
    <property type="match status" value="1"/>
</dbReference>
<dbReference type="InterPro" id="IPR036412">
    <property type="entry name" value="HAD-like_sf"/>
</dbReference>
<evidence type="ECO:0000313" key="6">
    <source>
        <dbReference type="Proteomes" id="UP000610558"/>
    </source>
</evidence>
<dbReference type="Gene3D" id="3.40.50.1000">
    <property type="entry name" value="HAD superfamily/HAD-like"/>
    <property type="match status" value="1"/>
</dbReference>
<dbReference type="GO" id="GO:0019509">
    <property type="term" value="P:L-methionine salvage from methylthioadenosine"/>
    <property type="evidence" value="ECO:0007669"/>
    <property type="project" value="UniProtKB-UniRule"/>
</dbReference>
<dbReference type="GO" id="GO:0043874">
    <property type="term" value="F:acireductone synthase activity"/>
    <property type="evidence" value="ECO:0007669"/>
    <property type="project" value="UniProtKB-EC"/>
</dbReference>
<comment type="cofactor">
    <cofactor evidence="4">
        <name>Mg(2+)</name>
        <dbReference type="ChEBI" id="CHEBI:18420"/>
    </cofactor>
    <text evidence="4">Binds 1 Mg(2+) ion per subunit.</text>
</comment>
<evidence type="ECO:0000256" key="2">
    <source>
        <dbReference type="ARBA" id="ARBA00022801"/>
    </source>
</evidence>
<comment type="caution">
    <text evidence="5">The sequence shown here is derived from an EMBL/GenBank/DDBJ whole genome shotgun (WGS) entry which is preliminary data.</text>
</comment>
<evidence type="ECO:0000256" key="1">
    <source>
        <dbReference type="ARBA" id="ARBA00022605"/>
    </source>
</evidence>
<dbReference type="NCBIfam" id="TIGR01691">
    <property type="entry name" value="enolase-ppase"/>
    <property type="match status" value="1"/>
</dbReference>
<dbReference type="InterPro" id="IPR023943">
    <property type="entry name" value="Enolase-ppase_E1"/>
</dbReference>